<reference evidence="3" key="1">
    <citation type="submission" date="2021-01" db="EMBL/GenBank/DDBJ databases">
        <authorList>
            <person name="Kaushik A."/>
        </authorList>
    </citation>
    <scope>NUCLEOTIDE SEQUENCE</scope>
    <source>
        <strain evidence="3">AG1-1C</strain>
    </source>
</reference>
<keyword evidence="1" id="KW-0175">Coiled coil</keyword>
<protein>
    <recommendedName>
        <fullName evidence="5">Chromo domain-containing protein</fullName>
    </recommendedName>
</protein>
<evidence type="ECO:0000313" key="3">
    <source>
        <dbReference type="EMBL" id="CAE6420587.1"/>
    </source>
</evidence>
<name>A0A8H3AIR9_9AGAM</name>
<dbReference type="EMBL" id="CAJMWS010000321">
    <property type="protein sequence ID" value="CAE6420587.1"/>
    <property type="molecule type" value="Genomic_DNA"/>
</dbReference>
<feature type="compositionally biased region" description="Acidic residues" evidence="2">
    <location>
        <begin position="313"/>
        <end position="323"/>
    </location>
</feature>
<feature type="region of interest" description="Disordered" evidence="2">
    <location>
        <begin position="108"/>
        <end position="167"/>
    </location>
</feature>
<organism evidence="3 4">
    <name type="scientific">Rhizoctonia solani</name>
    <dbReference type="NCBI Taxonomy" id="456999"/>
    <lineage>
        <taxon>Eukaryota</taxon>
        <taxon>Fungi</taxon>
        <taxon>Dikarya</taxon>
        <taxon>Basidiomycota</taxon>
        <taxon>Agaricomycotina</taxon>
        <taxon>Agaricomycetes</taxon>
        <taxon>Cantharellales</taxon>
        <taxon>Ceratobasidiaceae</taxon>
        <taxon>Rhizoctonia</taxon>
    </lineage>
</organism>
<evidence type="ECO:0000256" key="2">
    <source>
        <dbReference type="SAM" id="MobiDB-lite"/>
    </source>
</evidence>
<dbReference type="AlphaFoldDB" id="A0A8H3AIR9"/>
<dbReference type="Proteomes" id="UP000663846">
    <property type="component" value="Unassembled WGS sequence"/>
</dbReference>
<sequence>MPESETSQLEYIKCARIDKGSTPEANYRFVYEVKWVGLPDDPRYNEWINDDDLQADQYTKAFLDDFWRANPKPTPESKPDEEGCYSLGARFEASEDYMRRQERVRAAFGLPEARSRPQTAPASVSQPRKRRRSPSSENNVGTERANRRREEVPLVGEGYDPIPSLETSAPRPMLRPIIGSVLTFKKGKVVVQDKHRKVLEARQFRARGGLFLQQHLRKEREERLAAAKKRAEEAQAAVEEEARRVAEKLAEELAEAGEFSRIAEEARIAEENARLEEENRIKAARAAEWSIRRSEPPKPPSPPPLKALLGPSLEDDDLPDFEDDFEPASNQIATAPPANLFGAPNSLLLEPEGTKIFTKKKADPFYWANKLAEERKQKELRSRHPIFKLEINEASVEVFMKDLTNEPSRSPNAPGVSAFAGSIIDTNSTQKYVDDAITGIERGWLPSGSIARLAPVEKTCWAMLEVLALQMFVDGKVIISSENDQGWMPVIFASEEEGVFSLLSSSNQLANYKATLLITMVKASS</sequence>
<evidence type="ECO:0000313" key="4">
    <source>
        <dbReference type="Proteomes" id="UP000663846"/>
    </source>
</evidence>
<evidence type="ECO:0008006" key="5">
    <source>
        <dbReference type="Google" id="ProtNLM"/>
    </source>
</evidence>
<feature type="coiled-coil region" evidence="1">
    <location>
        <begin position="217"/>
        <end position="255"/>
    </location>
</feature>
<evidence type="ECO:0000256" key="1">
    <source>
        <dbReference type="SAM" id="Coils"/>
    </source>
</evidence>
<accession>A0A8H3AIR9</accession>
<proteinExistence type="predicted"/>
<comment type="caution">
    <text evidence="3">The sequence shown here is derived from an EMBL/GenBank/DDBJ whole genome shotgun (WGS) entry which is preliminary data.</text>
</comment>
<feature type="region of interest" description="Disordered" evidence="2">
    <location>
        <begin position="288"/>
        <end position="323"/>
    </location>
</feature>
<gene>
    <name evidence="3" type="ORF">RDB_LOCUS86833</name>
</gene>